<evidence type="ECO:0000313" key="2">
    <source>
        <dbReference type="Proteomes" id="UP000011758"/>
    </source>
</evidence>
<dbReference type="AlphaFoldDB" id="M2NGD6"/>
<gene>
    <name evidence="1" type="ORF">HMPREF9943_00461</name>
</gene>
<sequence length="83" mass="9312">MAKHTILMQTALVKKLTDFFDGYTDDKITSCKYVKKQGIKAVFEVESELSAEDTASHLKGVFKNTPDGKVLYFSIQPEGFFGK</sequence>
<dbReference type="RefSeq" id="WP_004801662.1">
    <property type="nucleotide sequence ID" value="NZ_AUGJ01000031.1"/>
</dbReference>
<keyword evidence="2" id="KW-1185">Reference proteome</keyword>
<name>M2NGD6_9FIRM</name>
<comment type="caution">
    <text evidence="1">The sequence shown here is derived from an EMBL/GenBank/DDBJ whole genome shotgun (WGS) entry which is preliminary data.</text>
</comment>
<dbReference type="STRING" id="999415.HMPREF9943_00461"/>
<accession>M2NGD6</accession>
<dbReference type="EMBL" id="AGEJ01000008">
    <property type="protein sequence ID" value="EMD17308.1"/>
    <property type="molecule type" value="Genomic_DNA"/>
</dbReference>
<evidence type="ECO:0000313" key="1">
    <source>
        <dbReference type="EMBL" id="EMD17308.1"/>
    </source>
</evidence>
<dbReference type="OrthoDB" id="1643929at2"/>
<dbReference type="eggNOG" id="ENOG5032RZE">
    <property type="taxonomic scope" value="Bacteria"/>
</dbReference>
<dbReference type="Proteomes" id="UP000011758">
    <property type="component" value="Unassembled WGS sequence"/>
</dbReference>
<reference evidence="1 2" key="1">
    <citation type="submission" date="2013-02" db="EMBL/GenBank/DDBJ databases">
        <title>The Genome Sequence of Lactobacillus catenaformis F0143.</title>
        <authorList>
            <consortium name="The Broad Institute Genome Sequencing Platform"/>
            <person name="Earl A."/>
            <person name="Ward D."/>
            <person name="Feldgarden M."/>
            <person name="Gevers D."/>
            <person name="Izard J."/>
            <person name="Blanton J.M."/>
            <person name="Mathney J."/>
            <person name="Dewhirst F.E."/>
            <person name="Young S.K."/>
            <person name="Zeng Q."/>
            <person name="Gargeya S."/>
            <person name="Fitzgerald M."/>
            <person name="Haas B."/>
            <person name="Abouelleil A."/>
            <person name="Alvarado L."/>
            <person name="Arachchi H.M."/>
            <person name="Berlin A."/>
            <person name="Chapman S.B."/>
            <person name="Gearin G."/>
            <person name="Goldberg J."/>
            <person name="Griggs A."/>
            <person name="Gujja S."/>
            <person name="Hansen M."/>
            <person name="Heiman D."/>
            <person name="Howarth C."/>
            <person name="Larimer J."/>
            <person name="Lui A."/>
            <person name="MacDonald P.J.P."/>
            <person name="McCowen C."/>
            <person name="Montmayeur A."/>
            <person name="Murphy C."/>
            <person name="Neiman D."/>
            <person name="Pearson M."/>
            <person name="Priest M."/>
            <person name="Roberts A."/>
            <person name="Saif S."/>
            <person name="Shea T."/>
            <person name="Sisk P."/>
            <person name="Stolte C."/>
            <person name="Sykes S."/>
            <person name="Wortman J."/>
            <person name="Nusbaum C."/>
            <person name="Birren B."/>
        </authorList>
    </citation>
    <scope>NUCLEOTIDE SEQUENCE [LARGE SCALE GENOMIC DNA]</scope>
    <source>
        <strain evidence="1 2">OT 569</strain>
    </source>
</reference>
<organism evidence="1 2">
    <name type="scientific">Eggerthia catenaformis OT 569 = DSM 20559</name>
    <dbReference type="NCBI Taxonomy" id="999415"/>
    <lineage>
        <taxon>Bacteria</taxon>
        <taxon>Bacillati</taxon>
        <taxon>Bacillota</taxon>
        <taxon>Erysipelotrichia</taxon>
        <taxon>Erysipelotrichales</taxon>
        <taxon>Coprobacillaceae</taxon>
        <taxon>Eggerthia</taxon>
    </lineage>
</organism>
<proteinExistence type="predicted"/>
<protein>
    <submittedName>
        <fullName evidence="1">Uncharacterized protein</fullName>
    </submittedName>
</protein>
<dbReference type="BioCyc" id="ECAT999415-HMP:GTTI-471-MONOMER"/>